<keyword evidence="4" id="KW-1185">Reference proteome</keyword>
<accession>A0A941EWD0</accession>
<dbReference type="Gene3D" id="1.10.439.10">
    <property type="entry name" value="Penicillin Amidohydrolase, domain 1"/>
    <property type="match status" value="1"/>
</dbReference>
<dbReference type="Gene3D" id="3.60.20.10">
    <property type="entry name" value="Glutamine Phosphoribosylpyrophosphate, subunit 1, domain 1"/>
    <property type="match status" value="2"/>
</dbReference>
<sequence>PARRGTRRRRRVFTAVLAALALVASTAAAGSSAVGARASASAVTDDCTAGSCYDVLPPGENGAETLAQILLFKAFGIRPSNSEDQLSEYQSLVTSSTGLTDAQLSQFYNSSSFGVPAANVTRTEAPETGVTILRDKLGIAHITGQTRAETEFGAGYAGAEDRLWVMDVLRHLGRGELTSFAGGDAGNQALEQNLWRGAPYTAADLQAQVTALGNDGTAGAQVKTDIDSYLSGVNAYIAQVKAADDFPGEYDLAAQSMQPFTETDLIAMAAVIGALFGNGGGAQLQSALVKQAAEEEYGTTAGDAVWSALREQNDPEATETLHDGQSFPYGEATGETGQAMPDAGSVQSVSIVQNATGTGVSSATVQTAKTTSKTTAKTTAKTATAQTTAASATVPAIAAKPTVKPTAKQLAAVASQLPVSLRSKADDLAGIFDDGALQGVDLPAPGQQHPGMSNALVVSGADTASGHPVAVFGPQTGYFAPQLLMLEEIQGPGLSARGVSFAGLNFYVEMGRGPSYSWSATSGEQGTTDTFAVQLCNTDGSTPTVSSTAYVDNGVCTPMQQITASDSWSPTLADETAAGSYTLSMYRTDFGLVEDRATIGGKPVAYTVQRSTYMHEADSAIGFMMFNDPSTMSTPAGFEQAASNVDFDFNWFYVNSAHTAYFNSGLDPVRAAGTDPNLPLWGTAADEWPSWNAAAGTSQDLPAASHPNSTDQDYYVSWNNKQANDYSAADGNYSYGPVQRVDLLNTGIENYLATGSKFTESALVKVMETAATTDLRAKEVLPLLLQVIDSSPVTDTTQASLVAELTTWANAGSQILPTSAGASSFQNSAAIELLDAWWPLLLEAEFQPGMGTSLFDALDADMQTNDSPSGGQEIPVAGAVASDNAAQSHKGSAFQFGWWGYVSKDLRSVLGQSVTDPLPVAYCGGGSLSACRSVLLSSLSAAAAESASTVYPADAYCSAGDQWCADSIVQDPLGGITDPQTTWQNRPTYQQVVQFATGG</sequence>
<dbReference type="AlphaFoldDB" id="A0A941EWD0"/>
<feature type="signal peptide" evidence="2">
    <location>
        <begin position="1"/>
        <end position="29"/>
    </location>
</feature>
<comment type="similarity">
    <text evidence="1">Belongs to the peptidase S45 family.</text>
</comment>
<evidence type="ECO:0000313" key="4">
    <source>
        <dbReference type="Proteomes" id="UP000675781"/>
    </source>
</evidence>
<dbReference type="Proteomes" id="UP000675781">
    <property type="component" value="Unassembled WGS sequence"/>
</dbReference>
<dbReference type="InterPro" id="IPR029055">
    <property type="entry name" value="Ntn_hydrolases_N"/>
</dbReference>
<feature type="non-terminal residue" evidence="3">
    <location>
        <position position="1"/>
    </location>
</feature>
<dbReference type="InterPro" id="IPR002692">
    <property type="entry name" value="S45"/>
</dbReference>
<dbReference type="PANTHER" id="PTHR34218">
    <property type="entry name" value="PEPTIDASE S45 PENICILLIN AMIDASE"/>
    <property type="match status" value="1"/>
</dbReference>
<dbReference type="InterPro" id="IPR023343">
    <property type="entry name" value="Penicillin_amidase_dom1"/>
</dbReference>
<organism evidence="3 4">
    <name type="scientific">Actinospica durhamensis</name>
    <dbReference type="NCBI Taxonomy" id="1508375"/>
    <lineage>
        <taxon>Bacteria</taxon>
        <taxon>Bacillati</taxon>
        <taxon>Actinomycetota</taxon>
        <taxon>Actinomycetes</taxon>
        <taxon>Catenulisporales</taxon>
        <taxon>Actinospicaceae</taxon>
        <taxon>Actinospica</taxon>
    </lineage>
</organism>
<name>A0A941EWD0_9ACTN</name>
<evidence type="ECO:0000256" key="1">
    <source>
        <dbReference type="ARBA" id="ARBA00006586"/>
    </source>
</evidence>
<feature type="chain" id="PRO_5038003383" evidence="2">
    <location>
        <begin position="30"/>
        <end position="999"/>
    </location>
</feature>
<dbReference type="GO" id="GO:0016811">
    <property type="term" value="F:hydrolase activity, acting on carbon-nitrogen (but not peptide) bonds, in linear amides"/>
    <property type="evidence" value="ECO:0007669"/>
    <property type="project" value="InterPro"/>
</dbReference>
<evidence type="ECO:0000313" key="3">
    <source>
        <dbReference type="EMBL" id="MBR7838508.1"/>
    </source>
</evidence>
<evidence type="ECO:0000256" key="2">
    <source>
        <dbReference type="SAM" id="SignalP"/>
    </source>
</evidence>
<dbReference type="GO" id="GO:0017000">
    <property type="term" value="P:antibiotic biosynthetic process"/>
    <property type="evidence" value="ECO:0007669"/>
    <property type="project" value="InterPro"/>
</dbReference>
<protein>
    <submittedName>
        <fullName evidence="3">Penicillin acylase family protein</fullName>
    </submittedName>
</protein>
<reference evidence="3" key="1">
    <citation type="submission" date="2021-04" db="EMBL/GenBank/DDBJ databases">
        <title>Genome based classification of Actinospica acidithermotolerans sp. nov., an actinobacterium isolated from an Indonesian hot spring.</title>
        <authorList>
            <person name="Kusuma A.B."/>
            <person name="Putra K.E."/>
            <person name="Nafisah S."/>
            <person name="Loh J."/>
            <person name="Nouioui I."/>
            <person name="Goodfellow M."/>
        </authorList>
    </citation>
    <scope>NUCLEOTIDE SEQUENCE</scope>
    <source>
        <strain evidence="3">CSCA 57</strain>
    </source>
</reference>
<keyword evidence="2" id="KW-0732">Signal</keyword>
<dbReference type="PANTHER" id="PTHR34218:SF4">
    <property type="entry name" value="ACYL-HOMOSERINE LACTONE ACYLASE QUIP"/>
    <property type="match status" value="1"/>
</dbReference>
<dbReference type="RefSeq" id="WP_212532964.1">
    <property type="nucleotide sequence ID" value="NZ_JAGSOG010000297.1"/>
</dbReference>
<dbReference type="EMBL" id="JAGSOG010000297">
    <property type="protein sequence ID" value="MBR7838508.1"/>
    <property type="molecule type" value="Genomic_DNA"/>
</dbReference>
<proteinExistence type="inferred from homology"/>
<comment type="caution">
    <text evidence="3">The sequence shown here is derived from an EMBL/GenBank/DDBJ whole genome shotgun (WGS) entry which is preliminary data.</text>
</comment>
<gene>
    <name evidence="3" type="ORF">KDL01_34900</name>
</gene>
<dbReference type="Pfam" id="PF01804">
    <property type="entry name" value="Penicil_amidase"/>
    <property type="match status" value="1"/>
</dbReference>
<dbReference type="SUPFAM" id="SSF56235">
    <property type="entry name" value="N-terminal nucleophile aminohydrolases (Ntn hydrolases)"/>
    <property type="match status" value="1"/>
</dbReference>